<gene>
    <name evidence="1" type="ORF">EJ04DRAFT_571340</name>
</gene>
<keyword evidence="2" id="KW-1185">Reference proteome</keyword>
<sequence>MLQSNYYSIEAERATWPSANRISPVKAQWRLSDITFYSLSADVSFLTVLFRARGGSGILSASNAAKLS</sequence>
<organism evidence="1 2">
    <name type="scientific">Polyplosphaeria fusca</name>
    <dbReference type="NCBI Taxonomy" id="682080"/>
    <lineage>
        <taxon>Eukaryota</taxon>
        <taxon>Fungi</taxon>
        <taxon>Dikarya</taxon>
        <taxon>Ascomycota</taxon>
        <taxon>Pezizomycotina</taxon>
        <taxon>Dothideomycetes</taxon>
        <taxon>Pleosporomycetidae</taxon>
        <taxon>Pleosporales</taxon>
        <taxon>Tetraplosphaeriaceae</taxon>
        <taxon>Polyplosphaeria</taxon>
    </lineage>
</organism>
<evidence type="ECO:0000313" key="2">
    <source>
        <dbReference type="Proteomes" id="UP000799444"/>
    </source>
</evidence>
<comment type="caution">
    <text evidence="1">The sequence shown here is derived from an EMBL/GenBank/DDBJ whole genome shotgun (WGS) entry which is preliminary data.</text>
</comment>
<evidence type="ECO:0000313" key="1">
    <source>
        <dbReference type="EMBL" id="KAF2726390.1"/>
    </source>
</evidence>
<proteinExistence type="predicted"/>
<dbReference type="Proteomes" id="UP000799444">
    <property type="component" value="Unassembled WGS sequence"/>
</dbReference>
<dbReference type="AlphaFoldDB" id="A0A9P4UVP5"/>
<name>A0A9P4UVP5_9PLEO</name>
<dbReference type="EMBL" id="ML996556">
    <property type="protein sequence ID" value="KAF2726390.1"/>
    <property type="molecule type" value="Genomic_DNA"/>
</dbReference>
<accession>A0A9P4UVP5</accession>
<reference evidence="1" key="1">
    <citation type="journal article" date="2020" name="Stud. Mycol.">
        <title>101 Dothideomycetes genomes: a test case for predicting lifestyles and emergence of pathogens.</title>
        <authorList>
            <person name="Haridas S."/>
            <person name="Albert R."/>
            <person name="Binder M."/>
            <person name="Bloem J."/>
            <person name="Labutti K."/>
            <person name="Salamov A."/>
            <person name="Andreopoulos B."/>
            <person name="Baker S."/>
            <person name="Barry K."/>
            <person name="Bills G."/>
            <person name="Bluhm B."/>
            <person name="Cannon C."/>
            <person name="Castanera R."/>
            <person name="Culley D."/>
            <person name="Daum C."/>
            <person name="Ezra D."/>
            <person name="Gonzalez J."/>
            <person name="Henrissat B."/>
            <person name="Kuo A."/>
            <person name="Liang C."/>
            <person name="Lipzen A."/>
            <person name="Lutzoni F."/>
            <person name="Magnuson J."/>
            <person name="Mondo S."/>
            <person name="Nolan M."/>
            <person name="Ohm R."/>
            <person name="Pangilinan J."/>
            <person name="Park H.-J."/>
            <person name="Ramirez L."/>
            <person name="Alfaro M."/>
            <person name="Sun H."/>
            <person name="Tritt A."/>
            <person name="Yoshinaga Y."/>
            <person name="Zwiers L.-H."/>
            <person name="Turgeon B."/>
            <person name="Goodwin S."/>
            <person name="Spatafora J."/>
            <person name="Crous P."/>
            <person name="Grigoriev I."/>
        </authorList>
    </citation>
    <scope>NUCLEOTIDE SEQUENCE</scope>
    <source>
        <strain evidence="1">CBS 125425</strain>
    </source>
</reference>
<protein>
    <submittedName>
        <fullName evidence="1">Uncharacterized protein</fullName>
    </submittedName>
</protein>